<name>A0A8K0H719_9ROSA</name>
<gene>
    <name evidence="9" type="ORF">FNV43_RR11773</name>
</gene>
<evidence type="ECO:0000256" key="2">
    <source>
        <dbReference type="ARBA" id="ARBA00022617"/>
    </source>
</evidence>
<dbReference type="PRINTS" id="PR00463">
    <property type="entry name" value="EP450I"/>
</dbReference>
<keyword evidence="5 7" id="KW-0408">Iron</keyword>
<dbReference type="PANTHER" id="PTHR47947:SF13">
    <property type="entry name" value="CYTOCHROME P450, FAMILY 81, SUBFAMILY K, POLYPEPTIDE 1-RELATED"/>
    <property type="match status" value="1"/>
</dbReference>
<dbReference type="GO" id="GO:0016705">
    <property type="term" value="F:oxidoreductase activity, acting on paired donors, with incorporation or reduction of molecular oxygen"/>
    <property type="evidence" value="ECO:0007669"/>
    <property type="project" value="InterPro"/>
</dbReference>
<dbReference type="InterPro" id="IPR001128">
    <property type="entry name" value="Cyt_P450"/>
</dbReference>
<dbReference type="PANTHER" id="PTHR47947">
    <property type="entry name" value="CYTOCHROME P450 82C3-RELATED"/>
    <property type="match status" value="1"/>
</dbReference>
<dbReference type="FunFam" id="1.10.630.10:FF:000081">
    <property type="entry name" value="Cytochrome P450 CYP81N5"/>
    <property type="match status" value="1"/>
</dbReference>
<evidence type="ECO:0008006" key="11">
    <source>
        <dbReference type="Google" id="ProtNLM"/>
    </source>
</evidence>
<comment type="similarity">
    <text evidence="1 8">Belongs to the cytochrome P450 family.</text>
</comment>
<dbReference type="InterPro" id="IPR017972">
    <property type="entry name" value="Cyt_P450_CS"/>
</dbReference>
<feature type="binding site" description="axial binding residue" evidence="7">
    <location>
        <position position="455"/>
    </location>
    <ligand>
        <name>heme</name>
        <dbReference type="ChEBI" id="CHEBI:30413"/>
    </ligand>
    <ligandPart>
        <name>Fe</name>
        <dbReference type="ChEBI" id="CHEBI:18248"/>
    </ligandPart>
</feature>
<organism evidence="9 10">
    <name type="scientific">Rhamnella rubrinervis</name>
    <dbReference type="NCBI Taxonomy" id="2594499"/>
    <lineage>
        <taxon>Eukaryota</taxon>
        <taxon>Viridiplantae</taxon>
        <taxon>Streptophyta</taxon>
        <taxon>Embryophyta</taxon>
        <taxon>Tracheophyta</taxon>
        <taxon>Spermatophyta</taxon>
        <taxon>Magnoliopsida</taxon>
        <taxon>eudicotyledons</taxon>
        <taxon>Gunneridae</taxon>
        <taxon>Pentapetalae</taxon>
        <taxon>rosids</taxon>
        <taxon>fabids</taxon>
        <taxon>Rosales</taxon>
        <taxon>Rhamnaceae</taxon>
        <taxon>rhamnoid group</taxon>
        <taxon>Rhamneae</taxon>
        <taxon>Rhamnella</taxon>
    </lineage>
</organism>
<keyword evidence="3 7" id="KW-0479">Metal-binding</keyword>
<evidence type="ECO:0000313" key="9">
    <source>
        <dbReference type="EMBL" id="KAF3446593.1"/>
    </source>
</evidence>
<evidence type="ECO:0000256" key="3">
    <source>
        <dbReference type="ARBA" id="ARBA00022723"/>
    </source>
</evidence>
<dbReference type="PRINTS" id="PR00385">
    <property type="entry name" value="P450"/>
</dbReference>
<dbReference type="InterPro" id="IPR036396">
    <property type="entry name" value="Cyt_P450_sf"/>
</dbReference>
<evidence type="ECO:0000313" key="10">
    <source>
        <dbReference type="Proteomes" id="UP000796880"/>
    </source>
</evidence>
<evidence type="ECO:0000256" key="8">
    <source>
        <dbReference type="RuleBase" id="RU000461"/>
    </source>
</evidence>
<dbReference type="EMBL" id="VOIH02000005">
    <property type="protein sequence ID" value="KAF3446593.1"/>
    <property type="molecule type" value="Genomic_DNA"/>
</dbReference>
<evidence type="ECO:0000256" key="7">
    <source>
        <dbReference type="PIRSR" id="PIRSR602401-1"/>
    </source>
</evidence>
<dbReference type="InterPro" id="IPR050651">
    <property type="entry name" value="Plant_Cytochrome_P450_Monoox"/>
</dbReference>
<keyword evidence="4 8" id="KW-0560">Oxidoreductase</keyword>
<comment type="caution">
    <text evidence="9">The sequence shown here is derived from an EMBL/GenBank/DDBJ whole genome shotgun (WGS) entry which is preliminary data.</text>
</comment>
<evidence type="ECO:0000256" key="6">
    <source>
        <dbReference type="ARBA" id="ARBA00023033"/>
    </source>
</evidence>
<keyword evidence="10" id="KW-1185">Reference proteome</keyword>
<keyword evidence="2 7" id="KW-0349">Heme</keyword>
<dbReference type="GO" id="GO:0005506">
    <property type="term" value="F:iron ion binding"/>
    <property type="evidence" value="ECO:0007669"/>
    <property type="project" value="InterPro"/>
</dbReference>
<evidence type="ECO:0000256" key="1">
    <source>
        <dbReference type="ARBA" id="ARBA00010617"/>
    </source>
</evidence>
<dbReference type="AlphaFoldDB" id="A0A8K0H719"/>
<dbReference type="InterPro" id="IPR002401">
    <property type="entry name" value="Cyt_P450_E_grp-I"/>
</dbReference>
<dbReference type="GO" id="GO:0004497">
    <property type="term" value="F:monooxygenase activity"/>
    <property type="evidence" value="ECO:0007669"/>
    <property type="project" value="UniProtKB-KW"/>
</dbReference>
<protein>
    <recommendedName>
        <fullName evidence="11">Cytochrome P450</fullName>
    </recommendedName>
</protein>
<dbReference type="Proteomes" id="UP000796880">
    <property type="component" value="Unassembled WGS sequence"/>
</dbReference>
<dbReference type="OrthoDB" id="1055148at2759"/>
<dbReference type="GO" id="GO:0020037">
    <property type="term" value="F:heme binding"/>
    <property type="evidence" value="ECO:0007669"/>
    <property type="project" value="InterPro"/>
</dbReference>
<dbReference type="Gene3D" id="1.10.630.10">
    <property type="entry name" value="Cytochrome P450"/>
    <property type="match status" value="1"/>
</dbReference>
<accession>A0A8K0H719</accession>
<dbReference type="Pfam" id="PF00067">
    <property type="entry name" value="p450"/>
    <property type="match status" value="1"/>
</dbReference>
<keyword evidence="6 8" id="KW-0503">Monooxygenase</keyword>
<reference evidence="9" key="1">
    <citation type="submission" date="2020-03" db="EMBL/GenBank/DDBJ databases">
        <title>A high-quality chromosome-level genome assembly of a woody plant with both climbing and erect habits, Rhamnella rubrinervis.</title>
        <authorList>
            <person name="Lu Z."/>
            <person name="Yang Y."/>
            <person name="Zhu X."/>
            <person name="Sun Y."/>
        </authorList>
    </citation>
    <scope>NUCLEOTIDE SEQUENCE</scope>
    <source>
        <strain evidence="9">BYM</strain>
        <tissue evidence="9">Leaf</tissue>
    </source>
</reference>
<dbReference type="PROSITE" id="PS00086">
    <property type="entry name" value="CYTOCHROME_P450"/>
    <property type="match status" value="1"/>
</dbReference>
<sequence>MVNLIGYLALFLSIFLVTKLVFRGNKNSPPAPFSLPLLGHIHLFVKPLHSLHQTLHKLSLKHGPIFSLKLGCRSFIVLSSPSAVNECFTKHDIIFANRPKSLAGDCLTYDYTSPTWAPYGELWRSLRRLGTIEIFSQKSIQKFSAMREQEVCSFVRQIFKVSNKGSQKVDSRYLFSLLMWNIITRVVAGKQCIEEETAMTDLGKQHLKEIKDKFFPSISVSMGACDFLPILRWVGYKGLEKAMIAVHRKRDGFCQDLIEEIRQKKTNSLNNHTTKLEFGERTNLIETLLSLQQSEPENYSENMIKSIISTIFIAGTEASTNTMVWATTLLLNHPEVLKKVRAEIEHHVGHERLLRDSDLPKLPYLRCVIKETLRLYPPAPLLLPRSSSEECVVGGFQIPKDTVLVVNAWAIHSDPKVWEEPDRFKPERFEALLMDGERDGEGFKFIPFGMGRRACPGAPMAIRTVCLAMGTLIQCFDLERDGQEMLDMTFNVNKPLQVSCTARHAMADVLSEL</sequence>
<evidence type="ECO:0000256" key="5">
    <source>
        <dbReference type="ARBA" id="ARBA00023004"/>
    </source>
</evidence>
<evidence type="ECO:0000256" key="4">
    <source>
        <dbReference type="ARBA" id="ARBA00023002"/>
    </source>
</evidence>
<proteinExistence type="inferred from homology"/>
<dbReference type="SUPFAM" id="SSF48264">
    <property type="entry name" value="Cytochrome P450"/>
    <property type="match status" value="1"/>
</dbReference>
<comment type="cofactor">
    <cofactor evidence="7">
        <name>heme</name>
        <dbReference type="ChEBI" id="CHEBI:30413"/>
    </cofactor>
</comment>